<evidence type="ECO:0000256" key="4">
    <source>
        <dbReference type="ARBA" id="ARBA00022801"/>
    </source>
</evidence>
<dbReference type="EMBL" id="BARS01052868">
    <property type="protein sequence ID" value="GAG46502.1"/>
    <property type="molecule type" value="Genomic_DNA"/>
</dbReference>
<dbReference type="PROSITE" id="PS00485">
    <property type="entry name" value="A_DEAMINASE"/>
    <property type="match status" value="1"/>
</dbReference>
<comment type="similarity">
    <text evidence="2">Belongs to the metallo-dependent hydrolases superfamily. Adenosine and AMP deaminases family.</text>
</comment>
<dbReference type="InterPro" id="IPR006650">
    <property type="entry name" value="A/AMP_deam_AS"/>
</dbReference>
<proteinExistence type="inferred from homology"/>
<keyword evidence="4" id="KW-0378">Hydrolase</keyword>
<sequence>MTWYSQLPKVELHVHLEGAISHGALFDLIRKYGGDPSIPDVTALAKRFEYKDFAQFIEAWSWKNQFLREYEDFSHIAEHPIRDYFKRGLIVSVNTDDPKMFGTALAEEYELLERECGFTRRE</sequence>
<reference evidence="7" key="1">
    <citation type="journal article" date="2014" name="Front. Microbiol.">
        <title>High frequency of phylogenetically diverse reductive dehalogenase-homologous genes in deep subseafloor sedimentary metagenomes.</title>
        <authorList>
            <person name="Kawai M."/>
            <person name="Futagami T."/>
            <person name="Toyoda A."/>
            <person name="Takaki Y."/>
            <person name="Nishi S."/>
            <person name="Hori S."/>
            <person name="Arai W."/>
            <person name="Tsubouchi T."/>
            <person name="Morono Y."/>
            <person name="Uchiyama I."/>
            <person name="Ito T."/>
            <person name="Fujiyama A."/>
            <person name="Inagaki F."/>
            <person name="Takami H."/>
        </authorList>
    </citation>
    <scope>NUCLEOTIDE SEQUENCE</scope>
    <source>
        <strain evidence="7">Expedition CK06-06</strain>
    </source>
</reference>
<dbReference type="GO" id="GO:0019239">
    <property type="term" value="F:deaminase activity"/>
    <property type="evidence" value="ECO:0007669"/>
    <property type="project" value="InterPro"/>
</dbReference>
<dbReference type="InterPro" id="IPR032466">
    <property type="entry name" value="Metal_Hydrolase"/>
</dbReference>
<dbReference type="GO" id="GO:0046872">
    <property type="term" value="F:metal ion binding"/>
    <property type="evidence" value="ECO:0007669"/>
    <property type="project" value="UniProtKB-KW"/>
</dbReference>
<feature type="non-terminal residue" evidence="7">
    <location>
        <position position="122"/>
    </location>
</feature>
<evidence type="ECO:0000256" key="1">
    <source>
        <dbReference type="ARBA" id="ARBA00001947"/>
    </source>
</evidence>
<comment type="cofactor">
    <cofactor evidence="1">
        <name>Zn(2+)</name>
        <dbReference type="ChEBI" id="CHEBI:29105"/>
    </cofactor>
</comment>
<comment type="caution">
    <text evidence="7">The sequence shown here is derived from an EMBL/GenBank/DDBJ whole genome shotgun (WGS) entry which is preliminary data.</text>
</comment>
<dbReference type="Gene3D" id="3.20.20.140">
    <property type="entry name" value="Metal-dependent hydrolases"/>
    <property type="match status" value="1"/>
</dbReference>
<dbReference type="PANTHER" id="PTHR43114">
    <property type="entry name" value="ADENINE DEAMINASE"/>
    <property type="match status" value="1"/>
</dbReference>
<dbReference type="InterPro" id="IPR006330">
    <property type="entry name" value="Ado/ade_deaminase"/>
</dbReference>
<dbReference type="GO" id="GO:0009168">
    <property type="term" value="P:purine ribonucleoside monophosphate biosynthetic process"/>
    <property type="evidence" value="ECO:0007669"/>
    <property type="project" value="InterPro"/>
</dbReference>
<dbReference type="Pfam" id="PF00962">
    <property type="entry name" value="A_deaminase"/>
    <property type="match status" value="1"/>
</dbReference>
<protein>
    <recommendedName>
        <fullName evidence="6">Adenosine deaminase domain-containing protein</fullName>
    </recommendedName>
</protein>
<accession>X0YH54</accession>
<evidence type="ECO:0000259" key="6">
    <source>
        <dbReference type="Pfam" id="PF00962"/>
    </source>
</evidence>
<name>X0YH54_9ZZZZ</name>
<evidence type="ECO:0000256" key="2">
    <source>
        <dbReference type="ARBA" id="ARBA00006676"/>
    </source>
</evidence>
<evidence type="ECO:0000313" key="7">
    <source>
        <dbReference type="EMBL" id="GAG46502.1"/>
    </source>
</evidence>
<evidence type="ECO:0000256" key="3">
    <source>
        <dbReference type="ARBA" id="ARBA00022723"/>
    </source>
</evidence>
<evidence type="ECO:0000256" key="5">
    <source>
        <dbReference type="ARBA" id="ARBA00022833"/>
    </source>
</evidence>
<organism evidence="7">
    <name type="scientific">marine sediment metagenome</name>
    <dbReference type="NCBI Taxonomy" id="412755"/>
    <lineage>
        <taxon>unclassified sequences</taxon>
        <taxon>metagenomes</taxon>
        <taxon>ecological metagenomes</taxon>
    </lineage>
</organism>
<gene>
    <name evidence="7" type="ORF">S01H1_78543</name>
</gene>
<dbReference type="AlphaFoldDB" id="X0YH54"/>
<keyword evidence="5" id="KW-0862">Zinc</keyword>
<dbReference type="InterPro" id="IPR001365">
    <property type="entry name" value="A_deaminase_dom"/>
</dbReference>
<keyword evidence="3" id="KW-0479">Metal-binding</keyword>
<feature type="domain" description="Adenosine deaminase" evidence="6">
    <location>
        <begin position="75"/>
        <end position="122"/>
    </location>
</feature>
<dbReference type="GO" id="GO:0016814">
    <property type="term" value="F:hydrolase activity, acting on carbon-nitrogen (but not peptide) bonds, in cyclic amidines"/>
    <property type="evidence" value="ECO:0007669"/>
    <property type="project" value="UniProtKB-ARBA"/>
</dbReference>
<dbReference type="SUPFAM" id="SSF51556">
    <property type="entry name" value="Metallo-dependent hydrolases"/>
    <property type="match status" value="2"/>
</dbReference>
<dbReference type="PANTHER" id="PTHR43114:SF6">
    <property type="entry name" value="ADENINE DEAMINASE"/>
    <property type="match status" value="1"/>
</dbReference>